<keyword evidence="6" id="KW-0066">ATP synthesis</keyword>
<protein>
    <submittedName>
        <fullName evidence="7">Unannotated protein</fullName>
    </submittedName>
</protein>
<dbReference type="PANTHER" id="PTHR11910">
    <property type="entry name" value="ATP SYNTHASE DELTA CHAIN"/>
    <property type="match status" value="1"/>
</dbReference>
<reference evidence="7" key="1">
    <citation type="submission" date="2020-05" db="EMBL/GenBank/DDBJ databases">
        <authorList>
            <person name="Chiriac C."/>
            <person name="Salcher M."/>
            <person name="Ghai R."/>
            <person name="Kavagutti S V."/>
        </authorList>
    </citation>
    <scope>NUCLEOTIDE SEQUENCE</scope>
</reference>
<comment type="subcellular location">
    <subcellularLocation>
        <location evidence="1">Membrane</location>
    </subcellularLocation>
</comment>
<gene>
    <name evidence="7" type="ORF">UFOPK1358_00809</name>
</gene>
<evidence type="ECO:0000256" key="2">
    <source>
        <dbReference type="ARBA" id="ARBA00022448"/>
    </source>
</evidence>
<dbReference type="HAMAP" id="MF_01416">
    <property type="entry name" value="ATP_synth_delta_bact"/>
    <property type="match status" value="1"/>
</dbReference>
<dbReference type="PRINTS" id="PR00125">
    <property type="entry name" value="ATPASEDELTA"/>
</dbReference>
<organism evidence="7">
    <name type="scientific">freshwater metagenome</name>
    <dbReference type="NCBI Taxonomy" id="449393"/>
    <lineage>
        <taxon>unclassified sequences</taxon>
        <taxon>metagenomes</taxon>
        <taxon>ecological metagenomes</taxon>
    </lineage>
</organism>
<dbReference type="EMBL" id="CAEZSF010000063">
    <property type="protein sequence ID" value="CAB4537141.1"/>
    <property type="molecule type" value="Genomic_DNA"/>
</dbReference>
<keyword evidence="3" id="KW-0375">Hydrogen ion transport</keyword>
<dbReference type="NCBIfam" id="TIGR01145">
    <property type="entry name" value="ATP_synt_delta"/>
    <property type="match status" value="1"/>
</dbReference>
<dbReference type="Pfam" id="PF00213">
    <property type="entry name" value="OSCP"/>
    <property type="match status" value="1"/>
</dbReference>
<proteinExistence type="inferred from homology"/>
<accession>A0A6J6BDS0</accession>
<evidence type="ECO:0000256" key="4">
    <source>
        <dbReference type="ARBA" id="ARBA00023065"/>
    </source>
</evidence>
<keyword evidence="5" id="KW-0472">Membrane</keyword>
<dbReference type="AlphaFoldDB" id="A0A6J6BDS0"/>
<dbReference type="SUPFAM" id="SSF47928">
    <property type="entry name" value="N-terminal domain of the delta subunit of the F1F0-ATP synthase"/>
    <property type="match status" value="1"/>
</dbReference>
<dbReference type="Gene3D" id="1.10.520.20">
    <property type="entry name" value="N-terminal domain of the delta subunit of the F1F0-ATP synthase"/>
    <property type="match status" value="1"/>
</dbReference>
<dbReference type="GO" id="GO:0046933">
    <property type="term" value="F:proton-transporting ATP synthase activity, rotational mechanism"/>
    <property type="evidence" value="ECO:0007669"/>
    <property type="project" value="InterPro"/>
</dbReference>
<evidence type="ECO:0000256" key="5">
    <source>
        <dbReference type="ARBA" id="ARBA00023136"/>
    </source>
</evidence>
<dbReference type="GO" id="GO:0016020">
    <property type="term" value="C:membrane"/>
    <property type="evidence" value="ECO:0007669"/>
    <property type="project" value="UniProtKB-SubCell"/>
</dbReference>
<keyword evidence="2" id="KW-0813">Transport</keyword>
<evidence type="ECO:0000256" key="3">
    <source>
        <dbReference type="ARBA" id="ARBA00022781"/>
    </source>
</evidence>
<evidence type="ECO:0000313" key="7">
    <source>
        <dbReference type="EMBL" id="CAB4537141.1"/>
    </source>
</evidence>
<dbReference type="InterPro" id="IPR000711">
    <property type="entry name" value="ATPase_OSCP/dsu"/>
</dbReference>
<name>A0A6J6BDS0_9ZZZZ</name>
<dbReference type="InterPro" id="IPR026015">
    <property type="entry name" value="ATP_synth_OSCP/delta_N_sf"/>
</dbReference>
<evidence type="ECO:0000256" key="6">
    <source>
        <dbReference type="ARBA" id="ARBA00023310"/>
    </source>
</evidence>
<sequence>MSDTRITAYADAAFAIALAEGDLAEVEDELFRLGRVLESSDELRSALTDQHVPVSRRQQIIEDLLDGKATQTTLAIVSMIVGAGRAADLVKIANELVQRTASNSGQAVAEVRSAVALTDAQLSELTAALKARTNMDIMVKNIVDPSVMGGLVTQIGDSVLDGTVRTRLNQLREAF</sequence>
<keyword evidence="4" id="KW-0406">Ion transport</keyword>
<evidence type="ECO:0000256" key="1">
    <source>
        <dbReference type="ARBA" id="ARBA00004370"/>
    </source>
</evidence>